<protein>
    <submittedName>
        <fullName evidence="12">Testis-expressed sequence 2 isoform X1</fullName>
    </submittedName>
</protein>
<evidence type="ECO:0000256" key="1">
    <source>
        <dbReference type="ARBA" id="ARBA00004586"/>
    </source>
</evidence>
<reference evidence="12 13" key="1">
    <citation type="journal article" date="2018" name="Sci. Rep.">
        <title>Genomic signatures of local adaptation to the degree of environmental predictability in rotifers.</title>
        <authorList>
            <person name="Franch-Gras L."/>
            <person name="Hahn C."/>
            <person name="Garcia-Roger E.M."/>
            <person name="Carmona M.J."/>
            <person name="Serra M."/>
            <person name="Gomez A."/>
        </authorList>
    </citation>
    <scope>NUCLEOTIDE SEQUENCE [LARGE SCALE GENOMIC DNA]</scope>
    <source>
        <strain evidence="12">HYR1</strain>
    </source>
</reference>
<organism evidence="12 13">
    <name type="scientific">Brachionus plicatilis</name>
    <name type="common">Marine rotifer</name>
    <name type="synonym">Brachionus muelleri</name>
    <dbReference type="NCBI Taxonomy" id="10195"/>
    <lineage>
        <taxon>Eukaryota</taxon>
        <taxon>Metazoa</taxon>
        <taxon>Spiralia</taxon>
        <taxon>Gnathifera</taxon>
        <taxon>Rotifera</taxon>
        <taxon>Eurotatoria</taxon>
        <taxon>Monogononta</taxon>
        <taxon>Pseudotrocha</taxon>
        <taxon>Ploima</taxon>
        <taxon>Brachionidae</taxon>
        <taxon>Brachionus</taxon>
    </lineage>
</organism>
<dbReference type="GO" id="GO:0008289">
    <property type="term" value="F:lipid binding"/>
    <property type="evidence" value="ECO:0007669"/>
    <property type="project" value="UniProtKB-KW"/>
</dbReference>
<dbReference type="GO" id="GO:0006869">
    <property type="term" value="P:lipid transport"/>
    <property type="evidence" value="ECO:0007669"/>
    <property type="project" value="UniProtKB-KW"/>
</dbReference>
<keyword evidence="7" id="KW-0446">Lipid-binding</keyword>
<evidence type="ECO:0000256" key="10">
    <source>
        <dbReference type="SAM" id="Phobius"/>
    </source>
</evidence>
<sequence>MSSIKESLAQSLGSGAGELAQNLFDRFKKNRADSSSKLITSFANNAEQKISSSTRPSISLSKLLTEQDKNPETEQEKDVFFAEHKLEKSKSEVYITPKKSLVQSVSLNTPLSKIEPEPNAIVEPSAVVEDAGPIEPPDQQTDSIENNLASDSSAVWNQNFLVPSVILAFSILVIIFKYISWSLLNFILGLVSGVGACVTLFWIMLKFDLAKYLHGFKEEKKSECGEQNVKNFLIQSAVRKENRNFDGVYKGWMNELRESYSPESYFINKTRSVFLNLDGSLLRLQISSNRVPKRAIVDEKIGQVQLNDLRIFELGDSQVSLLPSQLCRKRYWSKKYPICIKKCRLLNKKTDSETETELILFARTDREKEEWFSLFKKSSSKQLLSSEHYRSSRMVEVPKRLVSQNSLNLKYDVINDKIVYRLEDSEKKETSDLNAETQTDSSYMYDSSLAFMNTFLIRVFADFFYDKYWIGQVQTKIQNKLNKIRMPHFMESLLVTGVDLGSVVPLIKQVSEPWYDDKGLWVHLDIDYNGSIQMSLATKLNLMKLRSDDSDAKRESRPNRQHNPAIEQSSEEDSPESSGDEYVHSDEENKLVET</sequence>
<feature type="region of interest" description="Disordered" evidence="9">
    <location>
        <begin position="547"/>
        <end position="594"/>
    </location>
</feature>
<evidence type="ECO:0000259" key="11">
    <source>
        <dbReference type="PROSITE" id="PS51847"/>
    </source>
</evidence>
<dbReference type="GO" id="GO:0005789">
    <property type="term" value="C:endoplasmic reticulum membrane"/>
    <property type="evidence" value="ECO:0007669"/>
    <property type="project" value="UniProtKB-SubCell"/>
</dbReference>
<feature type="transmembrane region" description="Helical" evidence="10">
    <location>
        <begin position="186"/>
        <end position="205"/>
    </location>
</feature>
<dbReference type="EMBL" id="REGN01013173">
    <property type="protein sequence ID" value="RMZ94273.1"/>
    <property type="molecule type" value="Genomic_DNA"/>
</dbReference>
<evidence type="ECO:0000256" key="9">
    <source>
        <dbReference type="SAM" id="MobiDB-lite"/>
    </source>
</evidence>
<evidence type="ECO:0000256" key="7">
    <source>
        <dbReference type="ARBA" id="ARBA00023121"/>
    </source>
</evidence>
<evidence type="ECO:0000256" key="2">
    <source>
        <dbReference type="ARBA" id="ARBA00022448"/>
    </source>
</evidence>
<comment type="subcellular location">
    <subcellularLocation>
        <location evidence="1">Endoplasmic reticulum membrane</location>
    </subcellularLocation>
</comment>
<dbReference type="STRING" id="10195.A0A3M7P5H5"/>
<dbReference type="AlphaFoldDB" id="A0A3M7P5H5"/>
<evidence type="ECO:0000256" key="6">
    <source>
        <dbReference type="ARBA" id="ARBA00023055"/>
    </source>
</evidence>
<keyword evidence="4" id="KW-0256">Endoplasmic reticulum</keyword>
<dbReference type="Proteomes" id="UP000276133">
    <property type="component" value="Unassembled WGS sequence"/>
</dbReference>
<keyword evidence="2" id="KW-0813">Transport</keyword>
<dbReference type="InterPro" id="IPR031468">
    <property type="entry name" value="SMP_LBD"/>
</dbReference>
<evidence type="ECO:0000256" key="8">
    <source>
        <dbReference type="ARBA" id="ARBA00023136"/>
    </source>
</evidence>
<evidence type="ECO:0000256" key="5">
    <source>
        <dbReference type="ARBA" id="ARBA00022989"/>
    </source>
</evidence>
<accession>A0A3M7P5H5</accession>
<keyword evidence="5 10" id="KW-1133">Transmembrane helix</keyword>
<dbReference type="OrthoDB" id="26740at2759"/>
<keyword evidence="6" id="KW-0445">Lipid transport</keyword>
<keyword evidence="8 10" id="KW-0472">Membrane</keyword>
<evidence type="ECO:0000313" key="12">
    <source>
        <dbReference type="EMBL" id="RMZ94273.1"/>
    </source>
</evidence>
<keyword evidence="3 10" id="KW-0812">Transmembrane</keyword>
<feature type="transmembrane region" description="Helical" evidence="10">
    <location>
        <begin position="160"/>
        <end position="180"/>
    </location>
</feature>
<feature type="compositionally biased region" description="Acidic residues" evidence="9">
    <location>
        <begin position="569"/>
        <end position="579"/>
    </location>
</feature>
<comment type="caution">
    <text evidence="12">The sequence shown here is derived from an EMBL/GenBank/DDBJ whole genome shotgun (WGS) entry which is preliminary data.</text>
</comment>
<proteinExistence type="predicted"/>
<evidence type="ECO:0000256" key="4">
    <source>
        <dbReference type="ARBA" id="ARBA00022824"/>
    </source>
</evidence>
<dbReference type="PROSITE" id="PS51847">
    <property type="entry name" value="SMP"/>
    <property type="match status" value="1"/>
</dbReference>
<dbReference type="PANTHER" id="PTHR13466:SF0">
    <property type="entry name" value="SMP-LTD DOMAIN-CONTAINING PROTEIN"/>
    <property type="match status" value="1"/>
</dbReference>
<evidence type="ECO:0000313" key="13">
    <source>
        <dbReference type="Proteomes" id="UP000276133"/>
    </source>
</evidence>
<feature type="compositionally biased region" description="Basic and acidic residues" evidence="9">
    <location>
        <begin position="547"/>
        <end position="558"/>
    </location>
</feature>
<name>A0A3M7P5H5_BRAPC</name>
<dbReference type="PANTHER" id="PTHR13466">
    <property type="entry name" value="TEX2 PROTEIN-RELATED"/>
    <property type="match status" value="1"/>
</dbReference>
<keyword evidence="13" id="KW-1185">Reference proteome</keyword>
<feature type="domain" description="SMP-LTD" evidence="11">
    <location>
        <begin position="453"/>
        <end position="594"/>
    </location>
</feature>
<evidence type="ECO:0000256" key="3">
    <source>
        <dbReference type="ARBA" id="ARBA00022692"/>
    </source>
</evidence>
<gene>
    <name evidence="12" type="ORF">BpHYR1_005593</name>
</gene>
<feature type="compositionally biased region" description="Basic and acidic residues" evidence="9">
    <location>
        <begin position="581"/>
        <end position="594"/>
    </location>
</feature>
<dbReference type="CDD" id="cd21675">
    <property type="entry name" value="SMP_TEX2"/>
    <property type="match status" value="1"/>
</dbReference>